<dbReference type="InterPro" id="IPR015943">
    <property type="entry name" value="WD40/YVTN_repeat-like_dom_sf"/>
</dbReference>
<keyword evidence="3" id="KW-1185">Reference proteome</keyword>
<reference evidence="4" key="1">
    <citation type="submission" date="2025-08" db="UniProtKB">
        <authorList>
            <consortium name="RefSeq"/>
        </authorList>
    </citation>
    <scope>IDENTIFICATION</scope>
    <source>
        <tissue evidence="4">Whole body</tissue>
    </source>
</reference>
<dbReference type="Pfam" id="PF21031">
    <property type="entry name" value="WDR54"/>
    <property type="match status" value="1"/>
</dbReference>
<feature type="repeat" description="WD" evidence="1">
    <location>
        <begin position="258"/>
        <end position="299"/>
    </location>
</feature>
<evidence type="ECO:0000256" key="1">
    <source>
        <dbReference type="PROSITE-ProRule" id="PRU00221"/>
    </source>
</evidence>
<protein>
    <submittedName>
        <fullName evidence="4">WD repeat-containing protein 54-like</fullName>
    </submittedName>
</protein>
<name>A0A8B8FFZ6_9HEMI</name>
<proteinExistence type="predicted"/>
<evidence type="ECO:0000313" key="4">
    <source>
        <dbReference type="RefSeq" id="XP_025409461.1"/>
    </source>
</evidence>
<dbReference type="Gene3D" id="2.130.10.10">
    <property type="entry name" value="YVTN repeat-like/Quinoprotein amine dehydrogenase"/>
    <property type="match status" value="1"/>
</dbReference>
<dbReference type="GeneID" id="112682906"/>
<gene>
    <name evidence="4" type="primary">LOC112682906</name>
</gene>
<dbReference type="RefSeq" id="XP_025409461.1">
    <property type="nucleotide sequence ID" value="XM_025553676.1"/>
</dbReference>
<dbReference type="PROSITE" id="PS50294">
    <property type="entry name" value="WD_REPEATS_REGION"/>
    <property type="match status" value="1"/>
</dbReference>
<evidence type="ECO:0000259" key="2">
    <source>
        <dbReference type="Pfam" id="PF21031"/>
    </source>
</evidence>
<dbReference type="OrthoDB" id="756370at2759"/>
<feature type="domain" description="WD repeat-containing protein 54 beta-propeller" evidence="2">
    <location>
        <begin position="7"/>
        <end position="330"/>
    </location>
</feature>
<dbReference type="InterPro" id="IPR036322">
    <property type="entry name" value="WD40_repeat_dom_sf"/>
</dbReference>
<dbReference type="InterPro" id="IPR001680">
    <property type="entry name" value="WD40_rpt"/>
</dbReference>
<dbReference type="SUPFAM" id="SSF50978">
    <property type="entry name" value="WD40 repeat-like"/>
    <property type="match status" value="1"/>
</dbReference>
<dbReference type="InterPro" id="IPR049546">
    <property type="entry name" value="WDR54_beta_prop"/>
</dbReference>
<dbReference type="PROSITE" id="PS50082">
    <property type="entry name" value="WD_REPEATS_2"/>
    <property type="match status" value="1"/>
</dbReference>
<dbReference type="AlphaFoldDB" id="A0A8B8FFZ6"/>
<dbReference type="Proteomes" id="UP000694846">
    <property type="component" value="Unplaced"/>
</dbReference>
<accession>A0A8B8FFZ6</accession>
<keyword evidence="1" id="KW-0853">WD repeat</keyword>
<organism evidence="3 4">
    <name type="scientific">Sipha flava</name>
    <name type="common">yellow sugarcane aphid</name>
    <dbReference type="NCBI Taxonomy" id="143950"/>
    <lineage>
        <taxon>Eukaryota</taxon>
        <taxon>Metazoa</taxon>
        <taxon>Ecdysozoa</taxon>
        <taxon>Arthropoda</taxon>
        <taxon>Hexapoda</taxon>
        <taxon>Insecta</taxon>
        <taxon>Pterygota</taxon>
        <taxon>Neoptera</taxon>
        <taxon>Paraneoptera</taxon>
        <taxon>Hemiptera</taxon>
        <taxon>Sternorrhyncha</taxon>
        <taxon>Aphidomorpha</taxon>
        <taxon>Aphidoidea</taxon>
        <taxon>Aphididae</taxon>
        <taxon>Sipha</taxon>
    </lineage>
</organism>
<sequence>MMYSKGKQLFMKGTTSAVTRNVSANVAKHRKPRYSFAVIDRRTVHVVGADDEDDDDDGPSAAADDAGVRLDTNVDYVTQVLWCTLGYINCLVVTCSEGMIVYDCDKHFKRIYSHSCEDKNMKEKYAKGIATFECTYLCVGNSNGSIRMFGPDEDGQVVFLDRKLIHAAPITDMSSCKQNLLSCDESGCAVISHLDCGELMIIARTKVFPGYPCTITEITRMGFLAVGYGCGTIRMFDPAIKITNGDAEDLILPMMIQVSAHARCITSMSAAKDADLLLSVSEDSWIRIWKIHSTTVTLAYCYMKEDTLFMGCQFITRNGSTFCTTAYNSPYITCYRLKQ</sequence>
<evidence type="ECO:0000313" key="3">
    <source>
        <dbReference type="Proteomes" id="UP000694846"/>
    </source>
</evidence>